<comment type="caution">
    <text evidence="1">The sequence shown here is derived from an EMBL/GenBank/DDBJ whole genome shotgun (WGS) entry which is preliminary data.</text>
</comment>
<evidence type="ECO:0000313" key="2">
    <source>
        <dbReference type="Proteomes" id="UP000461730"/>
    </source>
</evidence>
<dbReference type="RefSeq" id="WP_157305988.1">
    <property type="nucleotide sequence ID" value="NZ_WRXN01000003.1"/>
</dbReference>
<accession>A0A7K1U2I1</accession>
<keyword evidence="2" id="KW-1185">Reference proteome</keyword>
<dbReference type="EMBL" id="WRXN01000003">
    <property type="protein sequence ID" value="MVT08569.1"/>
    <property type="molecule type" value="Genomic_DNA"/>
</dbReference>
<organism evidence="1 2">
    <name type="scientific">Chitinophaga tropicalis</name>
    <dbReference type="NCBI Taxonomy" id="2683588"/>
    <lineage>
        <taxon>Bacteria</taxon>
        <taxon>Pseudomonadati</taxon>
        <taxon>Bacteroidota</taxon>
        <taxon>Chitinophagia</taxon>
        <taxon>Chitinophagales</taxon>
        <taxon>Chitinophagaceae</taxon>
        <taxon>Chitinophaga</taxon>
    </lineage>
</organism>
<reference evidence="1 2" key="1">
    <citation type="submission" date="2019-12" db="EMBL/GenBank/DDBJ databases">
        <title>Chitinophaga sp. strain ysch24 (GDMCC 1.1355), whole genome shotgun sequence.</title>
        <authorList>
            <person name="Zhang X."/>
        </authorList>
    </citation>
    <scope>NUCLEOTIDE SEQUENCE [LARGE SCALE GENOMIC DNA]</scope>
    <source>
        <strain evidence="2">ysch24</strain>
    </source>
</reference>
<protein>
    <submittedName>
        <fullName evidence="1">Uncharacterized protein</fullName>
    </submittedName>
</protein>
<sequence length="82" mass="9381">MEKSKIISSKISGAINSQDKNTLMSVIINVKEANYVPDWLKIRNKITSFIFTSEVKKADLIKLEKDQQIISVSLNQRLNMIK</sequence>
<gene>
    <name evidence="1" type="ORF">GO493_09885</name>
</gene>
<dbReference type="AlphaFoldDB" id="A0A7K1U2I1"/>
<evidence type="ECO:0000313" key="1">
    <source>
        <dbReference type="EMBL" id="MVT08569.1"/>
    </source>
</evidence>
<proteinExistence type="predicted"/>
<name>A0A7K1U2I1_9BACT</name>
<dbReference type="Proteomes" id="UP000461730">
    <property type="component" value="Unassembled WGS sequence"/>
</dbReference>